<protein>
    <submittedName>
        <fullName evidence="1">Uncharacterized protein</fullName>
    </submittedName>
</protein>
<name>A0ABS8TPM3_DATST</name>
<organism evidence="1 2">
    <name type="scientific">Datura stramonium</name>
    <name type="common">Jimsonweed</name>
    <name type="synonym">Common thornapple</name>
    <dbReference type="NCBI Taxonomy" id="4076"/>
    <lineage>
        <taxon>Eukaryota</taxon>
        <taxon>Viridiplantae</taxon>
        <taxon>Streptophyta</taxon>
        <taxon>Embryophyta</taxon>
        <taxon>Tracheophyta</taxon>
        <taxon>Spermatophyta</taxon>
        <taxon>Magnoliopsida</taxon>
        <taxon>eudicotyledons</taxon>
        <taxon>Gunneridae</taxon>
        <taxon>Pentapetalae</taxon>
        <taxon>asterids</taxon>
        <taxon>lamiids</taxon>
        <taxon>Solanales</taxon>
        <taxon>Solanaceae</taxon>
        <taxon>Solanoideae</taxon>
        <taxon>Datureae</taxon>
        <taxon>Datura</taxon>
    </lineage>
</organism>
<accession>A0ABS8TPM3</accession>
<comment type="caution">
    <text evidence="1">The sequence shown here is derived from an EMBL/GenBank/DDBJ whole genome shotgun (WGS) entry which is preliminary data.</text>
</comment>
<keyword evidence="2" id="KW-1185">Reference proteome</keyword>
<proteinExistence type="predicted"/>
<evidence type="ECO:0000313" key="2">
    <source>
        <dbReference type="Proteomes" id="UP000823775"/>
    </source>
</evidence>
<reference evidence="1 2" key="1">
    <citation type="journal article" date="2021" name="BMC Genomics">
        <title>Datura genome reveals duplications of psychoactive alkaloid biosynthetic genes and high mutation rate following tissue culture.</title>
        <authorList>
            <person name="Rajewski A."/>
            <person name="Carter-House D."/>
            <person name="Stajich J."/>
            <person name="Litt A."/>
        </authorList>
    </citation>
    <scope>NUCLEOTIDE SEQUENCE [LARGE SCALE GENOMIC DNA]</scope>
    <source>
        <strain evidence="1">AR-01</strain>
    </source>
</reference>
<feature type="non-terminal residue" evidence="1">
    <location>
        <position position="52"/>
    </location>
</feature>
<sequence length="52" mass="5689">MGYLKIVLTLKKKAPNRGFLSTAGKKPRNLATQSESCLGQLLKYMTTTNTAT</sequence>
<dbReference type="EMBL" id="JACEIK010001895">
    <property type="protein sequence ID" value="MCD7472948.1"/>
    <property type="molecule type" value="Genomic_DNA"/>
</dbReference>
<gene>
    <name evidence="1" type="ORF">HAX54_014386</name>
</gene>
<evidence type="ECO:0000313" key="1">
    <source>
        <dbReference type="EMBL" id="MCD7472948.1"/>
    </source>
</evidence>
<dbReference type="Proteomes" id="UP000823775">
    <property type="component" value="Unassembled WGS sequence"/>
</dbReference>